<dbReference type="AlphaFoldDB" id="D5ZPT1"/>
<dbReference type="Proteomes" id="UP000003824">
    <property type="component" value="Unassembled WGS sequence"/>
</dbReference>
<proteinExistence type="predicted"/>
<evidence type="ECO:0000313" key="2">
    <source>
        <dbReference type="Proteomes" id="UP000003824"/>
    </source>
</evidence>
<organism evidence="1 2">
    <name type="scientific">Streptomyces viridosporus (strain ATCC 14672 / DSM 40746 / JCM 4963 / KCTC 9882 / NRRL B-12104 / FH 1290)</name>
    <name type="common">Streptomyces ghanaensis</name>
    <dbReference type="NCBI Taxonomy" id="566461"/>
    <lineage>
        <taxon>Bacteria</taxon>
        <taxon>Bacillati</taxon>
        <taxon>Actinomycetota</taxon>
        <taxon>Actinomycetes</taxon>
        <taxon>Kitasatosporales</taxon>
        <taxon>Streptomycetaceae</taxon>
        <taxon>Streptomyces</taxon>
    </lineage>
</organism>
<evidence type="ECO:0008006" key="3">
    <source>
        <dbReference type="Google" id="ProtNLM"/>
    </source>
</evidence>
<reference evidence="2" key="1">
    <citation type="submission" date="2008-12" db="EMBL/GenBank/DDBJ databases">
        <title>Annotation of Streptomyces ghanaensis ATCC 14672.</title>
        <authorList>
            <consortium name="The Broad Institute Genome Sequencing Platform"/>
            <consortium name="Broad Institute Microbial Sequencing Center"/>
            <person name="Fischbach M."/>
            <person name="Ward D."/>
            <person name="Young S."/>
            <person name="Kodira C.D."/>
            <person name="Zeng Q."/>
            <person name="Koehrsen M."/>
            <person name="Godfrey P."/>
            <person name="Alvarado L."/>
            <person name="Berlin A.M."/>
            <person name="Borenstein D."/>
            <person name="Chen Z."/>
            <person name="Engels R."/>
            <person name="Freedman E."/>
            <person name="Gellesch M."/>
            <person name="Goldberg J."/>
            <person name="Griggs A."/>
            <person name="Gujja S."/>
            <person name="Heiman D.I."/>
            <person name="Hepburn T.A."/>
            <person name="Howarth C."/>
            <person name="Jen D."/>
            <person name="Larson L."/>
            <person name="Lewis B."/>
            <person name="Mehta T."/>
            <person name="Park D."/>
            <person name="Pearson M."/>
            <person name="Roberts A."/>
            <person name="Saif S."/>
            <person name="Shea T.D."/>
            <person name="Shenoy N."/>
            <person name="Sisk P."/>
            <person name="Stolte C."/>
            <person name="Sykes S.N."/>
            <person name="Walk T."/>
            <person name="White J."/>
            <person name="Yandava C."/>
            <person name="Straight P."/>
            <person name="Clardy J."/>
            <person name="Hung D."/>
            <person name="Kolter R."/>
            <person name="Mekalanos J."/>
            <person name="Walker S."/>
            <person name="Walsh C.T."/>
            <person name="Wieland B.L.C."/>
            <person name="Ilzarbe M."/>
            <person name="Galagan J."/>
            <person name="Nusbaum C."/>
            <person name="Birren B."/>
        </authorList>
    </citation>
    <scope>NUCLEOTIDE SEQUENCE [LARGE SCALE GENOMIC DNA]</scope>
    <source>
        <strain evidence="2">ATCC 14672 / DSM 40746 / JCM 4963 / KCTC 9882 / NRRL B-12104 / FH 1290</strain>
    </source>
</reference>
<evidence type="ECO:0000313" key="1">
    <source>
        <dbReference type="EMBL" id="EFE68337.2"/>
    </source>
</evidence>
<dbReference type="EMBL" id="DS999641">
    <property type="protein sequence ID" value="EFE68337.2"/>
    <property type="molecule type" value="Genomic_DNA"/>
</dbReference>
<protein>
    <recommendedName>
        <fullName evidence="3">NmrA family protein</fullName>
    </recommendedName>
</protein>
<accession>D5ZPT1</accession>
<name>D5ZPT1_STRV1</name>
<dbReference type="eggNOG" id="COG0702">
    <property type="taxonomic scope" value="Bacteria"/>
</dbReference>
<gene>
    <name evidence="1" type="ORF">SSFG_03581</name>
</gene>
<sequence>MLQFMPEPVVEGTLDILGTPRPREQQVSPAVEQLVGRPARPFGEWVARNAAAFE</sequence>